<dbReference type="PROSITE" id="PS50209">
    <property type="entry name" value="CARD"/>
    <property type="match status" value="1"/>
</dbReference>
<dbReference type="Pfam" id="PF00656">
    <property type="entry name" value="Peptidase_C14"/>
    <property type="match status" value="4"/>
</dbReference>
<reference evidence="7" key="1">
    <citation type="journal article" date="2023" name="Front. Mar. Sci.">
        <title>A new Merluccius polli reference genome to investigate the effects of global change in West African waters.</title>
        <authorList>
            <person name="Mateo J.L."/>
            <person name="Blanco-Fernandez C."/>
            <person name="Garcia-Vazquez E."/>
            <person name="Machado-Schiaffino G."/>
        </authorList>
    </citation>
    <scope>NUCLEOTIDE SEQUENCE</scope>
    <source>
        <strain evidence="7">C29</strain>
        <tissue evidence="7">Fin</tissue>
    </source>
</reference>
<evidence type="ECO:0000256" key="3">
    <source>
        <dbReference type="RuleBase" id="RU003971"/>
    </source>
</evidence>
<accession>A0AA47NRE5</accession>
<dbReference type="Proteomes" id="UP001174136">
    <property type="component" value="Unassembled WGS sequence"/>
</dbReference>
<dbReference type="InterPro" id="IPR001315">
    <property type="entry name" value="CARD"/>
</dbReference>
<sequence length="1097" mass="123387">MPAAIKNHRRRRRRSEVSAGFFHVSFLASAMAPYKPIVRNKTQIQGILAADRQYILDRVYSKNLITRRDYLNLKSINKGNAEDHVVELVDKLIFKGREPEFVELLQSEDIQETYPELRTVNWVDPSSLKRSAGDDPYPLSSQPPALCVIINNEYFQDGTRRTGTEKDSEYLAAVFSWLGFHVLMCKDQTKSGMAQVMKHLAALKDLTTLQQYKLEEWSDGKFTPLSALPRHGDAFVCCVLSHGDRGVVTGVDGEQLPIKDITSPFDGQHCPGLLEKPKVFFIQACQGNSLQLGVAVDDLAPDEEEDGPQVVLIPVDADFLVAMATVEKYQAVRDTKNGSWFIQSLCKQLKEGCPRGDDIMQILCRVNNEVSQNKIGNRVQMPEAKKPVVRNKTQIQGILAADPQYILDQVRSKNLITQRDYLNLKSITKGNAEDHVVGLVDTLINKGREAELVEVLQSDDVQETYPLLRTVHWVDPSSLKRSAGVTQGTGPSIMDDPYPLSSQPTGLCVIINNEYFQDAPRRTGTEKDSEYLAAVFSWLGFHVLMCKDQTKSGMAQVMKHLAALKDLTTLQQYKLEEWSDGKFTPLSALPRHGDAFVCCVLSHGNKGVVSGVDSEQLPIEDITSAFDGQHCPGLLEKPKVFFIQACQGNSLQLGVAVDDLAPDEEEDGPQVVLIPVDADFLVAMATVEKYQAVRDTENGSWFIQSLCKQLKEGCPRGDDIMQILYRVNNEVSQNKFRNRVQMPEAKKVTLRRRLVFKPHEDEAPVETAAQVEPHVEASEEAMKFITSIEPSELQRCLFSDSLVSVSEGGRELGQFSVTVDVASRGQQQQQQQQPCLRLCAVSRGTIDGTACGTRTLEQDLHEYVQLQDHKMERRSHMVQRDEKMMVDKTTAVGEEVTRQSDSHTLSALRGLLSEGSSLLLMRVMALRRSVPENMTLPSLDQESNLTHTTYRSLGVKQLAVGQETVEVFGLERVVEATGEVPTFWRCYFLADGHMASREQVGSPVTMRLLQLPPQLEKDAKNDKPPFVKRPLVWEEDMEMHSKFLDRKEELQADHASYLRRHPELRTLLSDFLQFLLLRKPDDVVHFAKEYFLPFSSR</sequence>
<comment type="similarity">
    <text evidence="1 3">Belongs to the peptidase C14A family.</text>
</comment>
<evidence type="ECO:0000259" key="5">
    <source>
        <dbReference type="PROSITE" id="PS50208"/>
    </source>
</evidence>
<dbReference type="InterPro" id="IPR047501">
    <property type="entry name" value="DD_CATIP"/>
</dbReference>
<dbReference type="AlphaFoldDB" id="A0AA47NRE5"/>
<dbReference type="SMART" id="SM00115">
    <property type="entry name" value="CASc"/>
    <property type="match status" value="2"/>
</dbReference>
<evidence type="ECO:0000259" key="6">
    <source>
        <dbReference type="PROSITE" id="PS50209"/>
    </source>
</evidence>
<dbReference type="GO" id="GO:0042981">
    <property type="term" value="P:regulation of apoptotic process"/>
    <property type="evidence" value="ECO:0007669"/>
    <property type="project" value="InterPro"/>
</dbReference>
<evidence type="ECO:0000256" key="2">
    <source>
        <dbReference type="ARBA" id="ARBA00022703"/>
    </source>
</evidence>
<dbReference type="GO" id="GO:0006915">
    <property type="term" value="P:apoptotic process"/>
    <property type="evidence" value="ECO:0007669"/>
    <property type="project" value="UniProtKB-KW"/>
</dbReference>
<name>A0AA47NRE5_MERPO</name>
<dbReference type="PRINTS" id="PR00376">
    <property type="entry name" value="IL1BCENZYME"/>
</dbReference>
<feature type="domain" description="Caspase family p20" evidence="5">
    <location>
        <begin position="504"/>
        <end position="650"/>
    </location>
</feature>
<dbReference type="InterPro" id="IPR011600">
    <property type="entry name" value="Pept_C14_caspase"/>
</dbReference>
<dbReference type="InterPro" id="IPR015917">
    <property type="entry name" value="Pept_C14A"/>
</dbReference>
<evidence type="ECO:0000313" key="8">
    <source>
        <dbReference type="Proteomes" id="UP001174136"/>
    </source>
</evidence>
<dbReference type="PANTHER" id="PTHR48169:SF6">
    <property type="entry name" value="CASPASE-8-LIKE"/>
    <property type="match status" value="1"/>
</dbReference>
<dbReference type="CDD" id="cd00032">
    <property type="entry name" value="CASc"/>
    <property type="match status" value="2"/>
</dbReference>
<keyword evidence="2" id="KW-0053">Apoptosis</keyword>
<dbReference type="PROSITE" id="PS01122">
    <property type="entry name" value="CASPASE_CYS"/>
    <property type="match status" value="2"/>
</dbReference>
<organism evidence="7 8">
    <name type="scientific">Merluccius polli</name>
    <name type="common">Benguela hake</name>
    <name type="synonym">Merluccius cadenati</name>
    <dbReference type="NCBI Taxonomy" id="89951"/>
    <lineage>
        <taxon>Eukaryota</taxon>
        <taxon>Metazoa</taxon>
        <taxon>Chordata</taxon>
        <taxon>Craniata</taxon>
        <taxon>Vertebrata</taxon>
        <taxon>Euteleostomi</taxon>
        <taxon>Actinopterygii</taxon>
        <taxon>Neopterygii</taxon>
        <taxon>Teleostei</taxon>
        <taxon>Neoteleostei</taxon>
        <taxon>Acanthomorphata</taxon>
        <taxon>Zeiogadaria</taxon>
        <taxon>Gadariae</taxon>
        <taxon>Gadiformes</taxon>
        <taxon>Gadoidei</taxon>
        <taxon>Merlucciidae</taxon>
        <taxon>Merluccius</taxon>
    </lineage>
</organism>
<comment type="caution">
    <text evidence="7">The sequence shown here is derived from an EMBL/GenBank/DDBJ whole genome shotgun (WGS) entry which is preliminary data.</text>
</comment>
<dbReference type="GO" id="GO:0006508">
    <property type="term" value="P:proteolysis"/>
    <property type="evidence" value="ECO:0007669"/>
    <property type="project" value="InterPro"/>
</dbReference>
<dbReference type="SUPFAM" id="SSF52129">
    <property type="entry name" value="Caspase-like"/>
    <property type="match status" value="2"/>
</dbReference>
<feature type="domain" description="Caspase family p10" evidence="4">
    <location>
        <begin position="670"/>
        <end position="758"/>
    </location>
</feature>
<dbReference type="SUPFAM" id="SSF47391">
    <property type="entry name" value="Dimerization-anchoring domain of cAMP-dependent PK regulatory subunit"/>
    <property type="match status" value="1"/>
</dbReference>
<dbReference type="Gene3D" id="3.40.50.1460">
    <property type="match status" value="2"/>
</dbReference>
<dbReference type="InterPro" id="IPR029030">
    <property type="entry name" value="Caspase-like_dom_sf"/>
</dbReference>
<feature type="domain" description="Caspase family p20" evidence="5">
    <location>
        <begin position="143"/>
        <end position="289"/>
    </location>
</feature>
<keyword evidence="8" id="KW-1185">Reference proteome</keyword>
<dbReference type="InterPro" id="IPR048777">
    <property type="entry name" value="CATIP_N"/>
</dbReference>
<evidence type="ECO:0000259" key="4">
    <source>
        <dbReference type="PROSITE" id="PS50207"/>
    </source>
</evidence>
<evidence type="ECO:0000256" key="1">
    <source>
        <dbReference type="ARBA" id="ARBA00010134"/>
    </source>
</evidence>
<dbReference type="PROSITE" id="PS50207">
    <property type="entry name" value="CASPASE_P10"/>
    <property type="match status" value="2"/>
</dbReference>
<dbReference type="Gene3D" id="1.10.533.10">
    <property type="entry name" value="Death Domain, Fas"/>
    <property type="match status" value="1"/>
</dbReference>
<proteinExistence type="inferred from homology"/>
<dbReference type="Pfam" id="PF21772">
    <property type="entry name" value="CATIP_N"/>
    <property type="match status" value="1"/>
</dbReference>
<dbReference type="InterPro" id="IPR001309">
    <property type="entry name" value="Pept_C14_p20"/>
</dbReference>
<dbReference type="GO" id="GO:0051604">
    <property type="term" value="P:protein maturation"/>
    <property type="evidence" value="ECO:0007669"/>
    <property type="project" value="UniProtKB-ARBA"/>
</dbReference>
<dbReference type="InterPro" id="IPR011029">
    <property type="entry name" value="DEATH-like_dom_sf"/>
</dbReference>
<gene>
    <name evidence="7" type="primary">catip</name>
    <name evidence="7" type="ORF">N1851_029861</name>
</gene>
<dbReference type="PROSITE" id="PS50208">
    <property type="entry name" value="CASPASE_P20"/>
    <property type="match status" value="2"/>
</dbReference>
<feature type="domain" description="Caspase family p10" evidence="4">
    <location>
        <begin position="309"/>
        <end position="351"/>
    </location>
</feature>
<dbReference type="CDD" id="cd22973">
    <property type="entry name" value="DD_CATIP"/>
    <property type="match status" value="1"/>
</dbReference>
<protein>
    <submittedName>
        <fullName evidence="7">Ciliogenesis-associated TTC17-interacting protein</fullName>
    </submittedName>
</protein>
<dbReference type="InterPro" id="IPR002138">
    <property type="entry name" value="Pept_C14_p10"/>
</dbReference>
<dbReference type="InterPro" id="IPR033139">
    <property type="entry name" value="Caspase_cys_AS"/>
</dbReference>
<dbReference type="GO" id="GO:0004197">
    <property type="term" value="F:cysteine-type endopeptidase activity"/>
    <property type="evidence" value="ECO:0007669"/>
    <property type="project" value="InterPro"/>
</dbReference>
<dbReference type="EMBL" id="JAOPHQ010005698">
    <property type="protein sequence ID" value="KAK0134538.1"/>
    <property type="molecule type" value="Genomic_DNA"/>
</dbReference>
<dbReference type="PANTHER" id="PTHR48169">
    <property type="entry name" value="DED DOMAIN-CONTAINING PROTEIN"/>
    <property type="match status" value="1"/>
</dbReference>
<dbReference type="GO" id="GO:0005737">
    <property type="term" value="C:cytoplasm"/>
    <property type="evidence" value="ECO:0007669"/>
    <property type="project" value="UniProtKB-ARBA"/>
</dbReference>
<feature type="domain" description="CARD" evidence="6">
    <location>
        <begin position="380"/>
        <end position="450"/>
    </location>
</feature>
<evidence type="ECO:0000313" key="7">
    <source>
        <dbReference type="EMBL" id="KAK0134538.1"/>
    </source>
</evidence>